<feature type="transmembrane region" description="Helical" evidence="3">
    <location>
        <begin position="36"/>
        <end position="59"/>
    </location>
</feature>
<proteinExistence type="predicted"/>
<feature type="coiled-coil region" evidence="1">
    <location>
        <begin position="317"/>
        <end position="386"/>
    </location>
</feature>
<dbReference type="EMBL" id="RJKL01000002">
    <property type="protein sequence ID" value="ROP21264.1"/>
    <property type="molecule type" value="Genomic_DNA"/>
</dbReference>
<comment type="caution">
    <text evidence="4">The sequence shown here is derived from an EMBL/GenBank/DDBJ whole genome shotgun (WGS) entry which is preliminary data.</text>
</comment>
<evidence type="ECO:0000256" key="2">
    <source>
        <dbReference type="SAM" id="MobiDB-lite"/>
    </source>
</evidence>
<dbReference type="Proteomes" id="UP000271683">
    <property type="component" value="Unassembled WGS sequence"/>
</dbReference>
<organism evidence="4 5">
    <name type="scientific">Couchioplanes caeruleus</name>
    <dbReference type="NCBI Taxonomy" id="56438"/>
    <lineage>
        <taxon>Bacteria</taxon>
        <taxon>Bacillati</taxon>
        <taxon>Actinomycetota</taxon>
        <taxon>Actinomycetes</taxon>
        <taxon>Micromonosporales</taxon>
        <taxon>Micromonosporaceae</taxon>
        <taxon>Couchioplanes</taxon>
    </lineage>
</organism>
<evidence type="ECO:0000256" key="1">
    <source>
        <dbReference type="SAM" id="Coils"/>
    </source>
</evidence>
<feature type="transmembrane region" description="Helical" evidence="3">
    <location>
        <begin position="97"/>
        <end position="116"/>
    </location>
</feature>
<feature type="compositionally biased region" description="Low complexity" evidence="2">
    <location>
        <begin position="172"/>
        <end position="187"/>
    </location>
</feature>
<feature type="coiled-coil region" evidence="1">
    <location>
        <begin position="253"/>
        <end position="280"/>
    </location>
</feature>
<evidence type="ECO:0000256" key="3">
    <source>
        <dbReference type="SAM" id="Phobius"/>
    </source>
</evidence>
<sequence length="474" mass="51142">MSTALPAEQGRKPSIDAAWIAMAAAVILTAKGEFDLAILAHFSPWIAWMFPVMLDVYVVTAFHRRRWKDMVVGMLLMIFCQVAVHVLPVFITAGEQTPWGLVVAVACVAPIVVVRVKILTGRTRQEIAADDEAARQAEELRQARADTAAVRRELAETRTRAEAEMQARENAETAASEAEMQTAQAETRAAREAEIRADVERAAQAQAETEAEIRAEISARAQAEISAAERATEAAVEAARAAQQRAAEQAELARLAEGRLAEARDAADRAAEARVAAEQRATATVRQASMAAEQAERDLRQQLTAVGDTASTAQRQARELAGQVAALGAQLEEARAAGERQSIARVCAEQQLAEAEQARTALLNELERVRRQLARASEQVETKAEISRGPDRKFPVAVPVRLPENLPVVETVRPEKVATVLVARVTYPDATLAQLAEMTKISDRTIGKVLRAVPAEIAGEVGQVLALTDGKAAA</sequence>
<accession>A0A3N1FTK0</accession>
<evidence type="ECO:0000313" key="4">
    <source>
        <dbReference type="EMBL" id="ROP21264.1"/>
    </source>
</evidence>
<evidence type="ECO:0008006" key="6">
    <source>
        <dbReference type="Google" id="ProtNLM"/>
    </source>
</evidence>
<evidence type="ECO:0000313" key="5">
    <source>
        <dbReference type="Proteomes" id="UP000271683"/>
    </source>
</evidence>
<reference evidence="4 5" key="1">
    <citation type="submission" date="2018-11" db="EMBL/GenBank/DDBJ databases">
        <title>Sequencing the genomes of 1000 actinobacteria strains.</title>
        <authorList>
            <person name="Klenk H.-P."/>
        </authorList>
    </citation>
    <scope>NUCLEOTIDE SEQUENCE [LARGE SCALE GENOMIC DNA]</scope>
    <source>
        <strain evidence="4 5">DSM 43634</strain>
    </source>
</reference>
<gene>
    <name evidence="4" type="ORF">EDD30_7660</name>
</gene>
<keyword evidence="1" id="KW-0175">Coiled coil</keyword>
<feature type="compositionally biased region" description="Basic and acidic residues" evidence="2">
    <location>
        <begin position="151"/>
        <end position="171"/>
    </location>
</feature>
<keyword evidence="3" id="KW-0812">Transmembrane</keyword>
<feature type="transmembrane region" description="Helical" evidence="3">
    <location>
        <begin position="71"/>
        <end position="91"/>
    </location>
</feature>
<feature type="region of interest" description="Disordered" evidence="2">
    <location>
        <begin position="151"/>
        <end position="195"/>
    </location>
</feature>
<dbReference type="AlphaFoldDB" id="A0A3N1FTK0"/>
<keyword evidence="3" id="KW-1133">Transmembrane helix</keyword>
<keyword evidence="3" id="KW-0472">Membrane</keyword>
<protein>
    <recommendedName>
        <fullName evidence="6">DUF2637 domain-containing protein</fullName>
    </recommendedName>
</protein>
<dbReference type="RefSeq" id="WP_244945703.1">
    <property type="nucleotide sequence ID" value="NZ_RJKL01000002.1"/>
</dbReference>
<name>A0A3N1FTK0_9ACTN</name>